<comment type="caution">
    <text evidence="1">The sequence shown here is derived from an EMBL/GenBank/DDBJ whole genome shotgun (WGS) entry which is preliminary data.</text>
</comment>
<accession>A0AAD6M079</accession>
<protein>
    <submittedName>
        <fullName evidence="1">Uncharacterized protein</fullName>
    </submittedName>
</protein>
<evidence type="ECO:0000313" key="1">
    <source>
        <dbReference type="EMBL" id="KAJ6976332.1"/>
    </source>
</evidence>
<organism evidence="1 2">
    <name type="scientific">Populus alba x Populus x berolinensis</name>
    <dbReference type="NCBI Taxonomy" id="444605"/>
    <lineage>
        <taxon>Eukaryota</taxon>
        <taxon>Viridiplantae</taxon>
        <taxon>Streptophyta</taxon>
        <taxon>Embryophyta</taxon>
        <taxon>Tracheophyta</taxon>
        <taxon>Spermatophyta</taxon>
        <taxon>Magnoliopsida</taxon>
        <taxon>eudicotyledons</taxon>
        <taxon>Gunneridae</taxon>
        <taxon>Pentapetalae</taxon>
        <taxon>rosids</taxon>
        <taxon>fabids</taxon>
        <taxon>Malpighiales</taxon>
        <taxon>Salicaceae</taxon>
        <taxon>Saliceae</taxon>
        <taxon>Populus</taxon>
    </lineage>
</organism>
<reference evidence="1" key="1">
    <citation type="journal article" date="2023" name="Mol. Ecol. Resour.">
        <title>Chromosome-level genome assembly of a triploid poplar Populus alba 'Berolinensis'.</title>
        <authorList>
            <person name="Chen S."/>
            <person name="Yu Y."/>
            <person name="Wang X."/>
            <person name="Wang S."/>
            <person name="Zhang T."/>
            <person name="Zhou Y."/>
            <person name="He R."/>
            <person name="Meng N."/>
            <person name="Wang Y."/>
            <person name="Liu W."/>
            <person name="Liu Z."/>
            <person name="Liu J."/>
            <person name="Guo Q."/>
            <person name="Huang H."/>
            <person name="Sederoff R.R."/>
            <person name="Wang G."/>
            <person name="Qu G."/>
            <person name="Chen S."/>
        </authorList>
    </citation>
    <scope>NUCLEOTIDE SEQUENCE</scope>
    <source>
        <strain evidence="1">SC-2020</strain>
    </source>
</reference>
<keyword evidence="2" id="KW-1185">Reference proteome</keyword>
<dbReference type="AlphaFoldDB" id="A0AAD6M079"/>
<dbReference type="Proteomes" id="UP001164929">
    <property type="component" value="Chromosome 13"/>
</dbReference>
<proteinExistence type="predicted"/>
<evidence type="ECO:0000313" key="2">
    <source>
        <dbReference type="Proteomes" id="UP001164929"/>
    </source>
</evidence>
<dbReference type="EMBL" id="JAQIZT010000013">
    <property type="protein sequence ID" value="KAJ6976332.1"/>
    <property type="molecule type" value="Genomic_DNA"/>
</dbReference>
<gene>
    <name evidence="1" type="ORF">NC653_032003</name>
</gene>
<name>A0AAD6M079_9ROSI</name>
<sequence length="27" mass="3170">METQMESRRQLLVFPVVTLIAFSSLSW</sequence>